<dbReference type="EMBL" id="SNRW01001894">
    <property type="protein sequence ID" value="KAA6394640.1"/>
    <property type="molecule type" value="Genomic_DNA"/>
</dbReference>
<organism evidence="1 2">
    <name type="scientific">Streblomastix strix</name>
    <dbReference type="NCBI Taxonomy" id="222440"/>
    <lineage>
        <taxon>Eukaryota</taxon>
        <taxon>Metamonada</taxon>
        <taxon>Preaxostyla</taxon>
        <taxon>Oxymonadida</taxon>
        <taxon>Streblomastigidae</taxon>
        <taxon>Streblomastix</taxon>
    </lineage>
</organism>
<evidence type="ECO:0000313" key="2">
    <source>
        <dbReference type="Proteomes" id="UP000324800"/>
    </source>
</evidence>
<name>A0A5J4WI17_9EUKA</name>
<reference evidence="1 2" key="1">
    <citation type="submission" date="2019-03" db="EMBL/GenBank/DDBJ databases">
        <title>Single cell metagenomics reveals metabolic interactions within the superorganism composed of flagellate Streblomastix strix and complex community of Bacteroidetes bacteria on its surface.</title>
        <authorList>
            <person name="Treitli S.C."/>
            <person name="Kolisko M."/>
            <person name="Husnik F."/>
            <person name="Keeling P."/>
            <person name="Hampl V."/>
        </authorList>
    </citation>
    <scope>NUCLEOTIDE SEQUENCE [LARGE SCALE GENOMIC DNA]</scope>
    <source>
        <strain evidence="1">ST1C</strain>
    </source>
</reference>
<proteinExistence type="predicted"/>
<protein>
    <submittedName>
        <fullName evidence="1">Uncharacterized protein</fullName>
    </submittedName>
</protein>
<sequence length="148" mass="16960">MILMIIQTQQVCLIQPVNINASTVFIGCTYEISQILEKQIGCVGPMNAEEQLSLLQRDANWEKQHEQSAISSQEDSRGALSDLQRKSLVLGQNDQQLKGYMGQNIDPVEQKFRKQCTERQKAIFANFYMKPMESLDRLEGALLRRLIR</sequence>
<gene>
    <name evidence="1" type="ORF">EZS28_009836</name>
</gene>
<comment type="caution">
    <text evidence="1">The sequence shown here is derived from an EMBL/GenBank/DDBJ whole genome shotgun (WGS) entry which is preliminary data.</text>
</comment>
<accession>A0A5J4WI17</accession>
<evidence type="ECO:0000313" key="1">
    <source>
        <dbReference type="EMBL" id="KAA6394640.1"/>
    </source>
</evidence>
<dbReference type="AlphaFoldDB" id="A0A5J4WI17"/>
<dbReference type="Proteomes" id="UP000324800">
    <property type="component" value="Unassembled WGS sequence"/>
</dbReference>